<dbReference type="InterPro" id="IPR002355">
    <property type="entry name" value="Cu_oxidase_Cu_BS"/>
</dbReference>
<dbReference type="InterPro" id="IPR006311">
    <property type="entry name" value="TAT_signal"/>
</dbReference>
<feature type="domain" description="Plastocyanin-like" evidence="4">
    <location>
        <begin position="361"/>
        <end position="479"/>
    </location>
</feature>
<comment type="caution">
    <text evidence="6">The sequence shown here is derived from an EMBL/GenBank/DDBJ whole genome shotgun (WGS) entry which is preliminary data.</text>
</comment>
<dbReference type="Gene3D" id="2.60.40.420">
    <property type="entry name" value="Cupredoxins - blue copper proteins"/>
    <property type="match status" value="3"/>
</dbReference>
<keyword evidence="1" id="KW-0479">Metal-binding</keyword>
<dbReference type="InterPro" id="IPR001117">
    <property type="entry name" value="Cu-oxidase_2nd"/>
</dbReference>
<accession>A0ABP3S2D4</accession>
<feature type="domain" description="Plastocyanin-like" evidence="3">
    <location>
        <begin position="226"/>
        <end position="334"/>
    </location>
</feature>
<evidence type="ECO:0000313" key="6">
    <source>
        <dbReference type="EMBL" id="GAA0624075.1"/>
    </source>
</evidence>
<evidence type="ECO:0000259" key="3">
    <source>
        <dbReference type="Pfam" id="PF00394"/>
    </source>
</evidence>
<keyword evidence="7" id="KW-1185">Reference proteome</keyword>
<dbReference type="Pfam" id="PF00394">
    <property type="entry name" value="Cu-oxidase"/>
    <property type="match status" value="1"/>
</dbReference>
<proteinExistence type="predicted"/>
<evidence type="ECO:0000313" key="7">
    <source>
        <dbReference type="Proteomes" id="UP001500957"/>
    </source>
</evidence>
<dbReference type="SUPFAM" id="SSF49503">
    <property type="entry name" value="Cupredoxins"/>
    <property type="match status" value="3"/>
</dbReference>
<dbReference type="Pfam" id="PF07731">
    <property type="entry name" value="Cu-oxidase_2"/>
    <property type="match status" value="1"/>
</dbReference>
<dbReference type="InterPro" id="IPR011707">
    <property type="entry name" value="Cu-oxidase-like_N"/>
</dbReference>
<protein>
    <submittedName>
        <fullName evidence="6">Multicopper oxidase CueO</fullName>
    </submittedName>
</protein>
<dbReference type="Pfam" id="PF07732">
    <property type="entry name" value="Cu-oxidase_3"/>
    <property type="match status" value="1"/>
</dbReference>
<dbReference type="PROSITE" id="PS00080">
    <property type="entry name" value="MULTICOPPER_OXIDASE2"/>
    <property type="match status" value="1"/>
</dbReference>
<name>A0ABP3S2D4_9ACTN</name>
<dbReference type="RefSeq" id="WP_344605938.1">
    <property type="nucleotide sequence ID" value="NZ_BAAAHE010000023.1"/>
</dbReference>
<evidence type="ECO:0000259" key="4">
    <source>
        <dbReference type="Pfam" id="PF07731"/>
    </source>
</evidence>
<dbReference type="InterPro" id="IPR045087">
    <property type="entry name" value="Cu-oxidase_fam"/>
</dbReference>
<feature type="domain" description="Plastocyanin-like" evidence="5">
    <location>
        <begin position="74"/>
        <end position="181"/>
    </location>
</feature>
<dbReference type="PROSITE" id="PS51318">
    <property type="entry name" value="TAT"/>
    <property type="match status" value="1"/>
</dbReference>
<dbReference type="CDD" id="cd13900">
    <property type="entry name" value="CuRO_3_Tth-MCO_like"/>
    <property type="match status" value="1"/>
</dbReference>
<evidence type="ECO:0000259" key="5">
    <source>
        <dbReference type="Pfam" id="PF07732"/>
    </source>
</evidence>
<gene>
    <name evidence="6" type="primary">cueO</name>
    <name evidence="6" type="ORF">GCM10009547_29010</name>
</gene>
<dbReference type="PANTHER" id="PTHR11709:SF518">
    <property type="entry name" value="MULTICOPPER OXIDASE"/>
    <property type="match status" value="1"/>
</dbReference>
<sequence length="480" mass="50994">MRDALSITRRRALALGGAAASLAVGGVAWRQMGGSDHLQPAAVEAPLRQPALLDSRNGRLQATLTAAVGTELAGHATRGFSYNGTSPGPTLRVRPGDEIALRLVNQLPDMTNLHTHGLRVSPTGPSDNPFLEIASGTAFDYRIRVPADHPVGTFWYHPHHHGVSADQIFGGLAGALLVVPPGKPVDIDVAEDLVLLIGDTTLSGDGTPVGPSHDDRVIGREGKLLLVNGQARPTIAAQAGTWQRWRLINTCTSRVLDIGLPDRAVVQVALDGSLLPSSVEQEWVRLSPGNRVDVLVPASAAGRFPVLARGVDRGSHGSAKASTGTTTLAILDVAGSGAQAPRPQVPTASAPGLPRPTRQRVITMTMGRGMSSDIAFGFDDKLYDPQRIDQEVTAGTTEEWLLNNAGPLAHPFHLHVWPFQVVATSDNQPPGPVLQDVVLVPPWSWVRVRIRFDGHQGKTVYHCHIVDHSDAGMMGTIQVG</sequence>
<organism evidence="6 7">
    <name type="scientific">Sporichthya brevicatena</name>
    <dbReference type="NCBI Taxonomy" id="171442"/>
    <lineage>
        <taxon>Bacteria</taxon>
        <taxon>Bacillati</taxon>
        <taxon>Actinomycetota</taxon>
        <taxon>Actinomycetes</taxon>
        <taxon>Sporichthyales</taxon>
        <taxon>Sporichthyaceae</taxon>
        <taxon>Sporichthya</taxon>
    </lineage>
</organism>
<evidence type="ECO:0000256" key="2">
    <source>
        <dbReference type="ARBA" id="ARBA00023002"/>
    </source>
</evidence>
<evidence type="ECO:0000256" key="1">
    <source>
        <dbReference type="ARBA" id="ARBA00022723"/>
    </source>
</evidence>
<dbReference type="CDD" id="cd13853">
    <property type="entry name" value="CuRO_1_Tth-MCO_like"/>
    <property type="match status" value="1"/>
</dbReference>
<dbReference type="PANTHER" id="PTHR11709">
    <property type="entry name" value="MULTI-COPPER OXIDASE"/>
    <property type="match status" value="1"/>
</dbReference>
<dbReference type="EMBL" id="BAAAHE010000023">
    <property type="protein sequence ID" value="GAA0624075.1"/>
    <property type="molecule type" value="Genomic_DNA"/>
</dbReference>
<keyword evidence="2" id="KW-0560">Oxidoreductase</keyword>
<reference evidence="7" key="1">
    <citation type="journal article" date="2019" name="Int. J. Syst. Evol. Microbiol.">
        <title>The Global Catalogue of Microorganisms (GCM) 10K type strain sequencing project: providing services to taxonomists for standard genome sequencing and annotation.</title>
        <authorList>
            <consortium name="The Broad Institute Genomics Platform"/>
            <consortium name="The Broad Institute Genome Sequencing Center for Infectious Disease"/>
            <person name="Wu L."/>
            <person name="Ma J."/>
        </authorList>
    </citation>
    <scope>NUCLEOTIDE SEQUENCE [LARGE SCALE GENOMIC DNA]</scope>
    <source>
        <strain evidence="7">JCM 10671</strain>
    </source>
</reference>
<dbReference type="InterPro" id="IPR011706">
    <property type="entry name" value="Cu-oxidase_C"/>
</dbReference>
<dbReference type="InterPro" id="IPR008972">
    <property type="entry name" value="Cupredoxin"/>
</dbReference>
<dbReference type="Proteomes" id="UP001500957">
    <property type="component" value="Unassembled WGS sequence"/>
</dbReference>